<dbReference type="InterPro" id="IPR008979">
    <property type="entry name" value="Galactose-bd-like_sf"/>
</dbReference>
<keyword evidence="2" id="KW-0472">Membrane</keyword>
<accession>A0A9P4VSJ8</accession>
<dbReference type="Proteomes" id="UP000799429">
    <property type="component" value="Unassembled WGS sequence"/>
</dbReference>
<gene>
    <name evidence="4" type="ORF">M501DRAFT_998358</name>
</gene>
<comment type="caution">
    <text evidence="4">The sequence shown here is derived from an EMBL/GenBank/DDBJ whole genome shotgun (WGS) entry which is preliminary data.</text>
</comment>
<dbReference type="PANTHER" id="PTHR13194">
    <property type="entry name" value="COMPLEX I INTERMEDIATE-ASSOCIATED PROTEIN 30"/>
    <property type="match status" value="1"/>
</dbReference>
<evidence type="ECO:0000313" key="4">
    <source>
        <dbReference type="EMBL" id="KAF2842113.1"/>
    </source>
</evidence>
<name>A0A9P4VSJ8_9PEZI</name>
<evidence type="ECO:0000259" key="3">
    <source>
        <dbReference type="Pfam" id="PF08547"/>
    </source>
</evidence>
<keyword evidence="5" id="KW-1185">Reference proteome</keyword>
<feature type="domain" description="NADH:ubiquinone oxidoreductase intermediate-associated protein 30" evidence="3">
    <location>
        <begin position="16"/>
        <end position="185"/>
    </location>
</feature>
<dbReference type="InterPro" id="IPR039131">
    <property type="entry name" value="NDUFAF1"/>
</dbReference>
<dbReference type="PANTHER" id="PTHR13194:SF19">
    <property type="entry name" value="NAD(P)-BINDING ROSSMANN-FOLD SUPERFAMILY PROTEIN"/>
    <property type="match status" value="1"/>
</dbReference>
<keyword evidence="2" id="KW-1133">Transmembrane helix</keyword>
<dbReference type="OrthoDB" id="426386at2759"/>
<evidence type="ECO:0000313" key="5">
    <source>
        <dbReference type="Proteomes" id="UP000799429"/>
    </source>
</evidence>
<organism evidence="4 5">
    <name type="scientific">Patellaria atrata CBS 101060</name>
    <dbReference type="NCBI Taxonomy" id="1346257"/>
    <lineage>
        <taxon>Eukaryota</taxon>
        <taxon>Fungi</taxon>
        <taxon>Dikarya</taxon>
        <taxon>Ascomycota</taxon>
        <taxon>Pezizomycotina</taxon>
        <taxon>Dothideomycetes</taxon>
        <taxon>Dothideomycetes incertae sedis</taxon>
        <taxon>Patellariales</taxon>
        <taxon>Patellariaceae</taxon>
        <taxon>Patellaria</taxon>
    </lineage>
</organism>
<dbReference type="GO" id="GO:0051082">
    <property type="term" value="F:unfolded protein binding"/>
    <property type="evidence" value="ECO:0007669"/>
    <property type="project" value="TreeGrafter"/>
</dbReference>
<comment type="similarity">
    <text evidence="1">Belongs to the CIA30 family.</text>
</comment>
<keyword evidence="2" id="KW-0812">Transmembrane</keyword>
<dbReference type="AlphaFoldDB" id="A0A9P4VSJ8"/>
<dbReference type="EMBL" id="MU006090">
    <property type="protein sequence ID" value="KAF2842113.1"/>
    <property type="molecule type" value="Genomic_DNA"/>
</dbReference>
<reference evidence="4" key="1">
    <citation type="journal article" date="2020" name="Stud. Mycol.">
        <title>101 Dothideomycetes genomes: a test case for predicting lifestyles and emergence of pathogens.</title>
        <authorList>
            <person name="Haridas S."/>
            <person name="Albert R."/>
            <person name="Binder M."/>
            <person name="Bloem J."/>
            <person name="Labutti K."/>
            <person name="Salamov A."/>
            <person name="Andreopoulos B."/>
            <person name="Baker S."/>
            <person name="Barry K."/>
            <person name="Bills G."/>
            <person name="Bluhm B."/>
            <person name="Cannon C."/>
            <person name="Castanera R."/>
            <person name="Culley D."/>
            <person name="Daum C."/>
            <person name="Ezra D."/>
            <person name="Gonzalez J."/>
            <person name="Henrissat B."/>
            <person name="Kuo A."/>
            <person name="Liang C."/>
            <person name="Lipzen A."/>
            <person name="Lutzoni F."/>
            <person name="Magnuson J."/>
            <person name="Mondo S."/>
            <person name="Nolan M."/>
            <person name="Ohm R."/>
            <person name="Pangilinan J."/>
            <person name="Park H.-J."/>
            <person name="Ramirez L."/>
            <person name="Alfaro M."/>
            <person name="Sun H."/>
            <person name="Tritt A."/>
            <person name="Yoshinaga Y."/>
            <person name="Zwiers L.-H."/>
            <person name="Turgeon B."/>
            <person name="Goodwin S."/>
            <person name="Spatafora J."/>
            <person name="Crous P."/>
            <person name="Grigoriev I."/>
        </authorList>
    </citation>
    <scope>NUCLEOTIDE SEQUENCE</scope>
    <source>
        <strain evidence="4">CBS 101060</strain>
    </source>
</reference>
<dbReference type="InterPro" id="IPR013857">
    <property type="entry name" value="NADH-UbQ_OxRdtase-assoc_prot30"/>
</dbReference>
<evidence type="ECO:0000256" key="2">
    <source>
        <dbReference type="SAM" id="Phobius"/>
    </source>
</evidence>
<evidence type="ECO:0000256" key="1">
    <source>
        <dbReference type="ARBA" id="ARBA00007884"/>
    </source>
</evidence>
<dbReference type="GO" id="GO:0010257">
    <property type="term" value="P:NADH dehydrogenase complex assembly"/>
    <property type="evidence" value="ECO:0007669"/>
    <property type="project" value="TreeGrafter"/>
</dbReference>
<dbReference type="SUPFAM" id="SSF49785">
    <property type="entry name" value="Galactose-binding domain-like"/>
    <property type="match status" value="1"/>
</dbReference>
<dbReference type="Pfam" id="PF08547">
    <property type="entry name" value="CIA30"/>
    <property type="match status" value="1"/>
</dbReference>
<protein>
    <submittedName>
        <fullName evidence="4">CIA30-domain-containing protein</fullName>
    </submittedName>
</protein>
<feature type="transmembrane region" description="Helical" evidence="2">
    <location>
        <begin position="238"/>
        <end position="254"/>
    </location>
</feature>
<proteinExistence type="inferred from homology"/>
<sequence length="256" mass="28969">MFQRRLVLFGGEKIWSSANWTNSDDRVRGGISQSFMECATFESSARFYGNLDISILGGAGFASQRTTGEERSWDLSGYDGIELVVTKADRKRYTFIVKDELLPKNPDNGREQSTISYERDFTIPGETEELSTRSVLFIPWRSFHATYRGRRKKDSPALDTSRVKRFSMMMRSFFGEQEGSFSLSIESISAVTEPPASENFQIPLDSEKGYGISIAAHSASYYAGQDINHQWIVFKRKPAVFGAVIVCLILLYVIRL</sequence>